<dbReference type="PROSITE" id="PS51257">
    <property type="entry name" value="PROKAR_LIPOPROTEIN"/>
    <property type="match status" value="1"/>
</dbReference>
<gene>
    <name evidence="1" type="ORF">LCGC14_2556600</name>
</gene>
<sequence>MDDLTERMLESHADIEKHGPYQVAVTCGCGRTVTTIITKGDYDKSSAPVEGRTKLLTRKTCPKCASDEFGDDED</sequence>
<accession>A0A0F9ALV2</accession>
<protein>
    <submittedName>
        <fullName evidence="1">Uncharacterized protein</fullName>
    </submittedName>
</protein>
<evidence type="ECO:0000313" key="1">
    <source>
        <dbReference type="EMBL" id="KKL10360.1"/>
    </source>
</evidence>
<organism evidence="1">
    <name type="scientific">marine sediment metagenome</name>
    <dbReference type="NCBI Taxonomy" id="412755"/>
    <lineage>
        <taxon>unclassified sequences</taxon>
        <taxon>metagenomes</taxon>
        <taxon>ecological metagenomes</taxon>
    </lineage>
</organism>
<proteinExistence type="predicted"/>
<comment type="caution">
    <text evidence="1">The sequence shown here is derived from an EMBL/GenBank/DDBJ whole genome shotgun (WGS) entry which is preliminary data.</text>
</comment>
<reference evidence="1" key="1">
    <citation type="journal article" date="2015" name="Nature">
        <title>Complex archaea that bridge the gap between prokaryotes and eukaryotes.</title>
        <authorList>
            <person name="Spang A."/>
            <person name="Saw J.H."/>
            <person name="Jorgensen S.L."/>
            <person name="Zaremba-Niedzwiedzka K."/>
            <person name="Martijn J."/>
            <person name="Lind A.E."/>
            <person name="van Eijk R."/>
            <person name="Schleper C."/>
            <person name="Guy L."/>
            <person name="Ettema T.J."/>
        </authorList>
    </citation>
    <scope>NUCLEOTIDE SEQUENCE</scope>
</reference>
<dbReference type="AlphaFoldDB" id="A0A0F9ALV2"/>
<dbReference type="EMBL" id="LAZR01042092">
    <property type="protein sequence ID" value="KKL10360.1"/>
    <property type="molecule type" value="Genomic_DNA"/>
</dbReference>
<name>A0A0F9ALV2_9ZZZZ</name>